<feature type="region of interest" description="Disordered" evidence="1">
    <location>
        <begin position="1"/>
        <end position="167"/>
    </location>
</feature>
<accession>A0A482XMS5</accession>
<feature type="compositionally biased region" description="Acidic residues" evidence="1">
    <location>
        <begin position="85"/>
        <end position="102"/>
    </location>
</feature>
<dbReference type="PANTHER" id="PTHR46857:SF2">
    <property type="entry name" value="F-BOX ONLY PROTEIN 16"/>
    <property type="match status" value="1"/>
</dbReference>
<feature type="compositionally biased region" description="Acidic residues" evidence="1">
    <location>
        <begin position="38"/>
        <end position="69"/>
    </location>
</feature>
<dbReference type="EMBL" id="QKKF02004753">
    <property type="protein sequence ID" value="RZF47122.1"/>
    <property type="molecule type" value="Genomic_DNA"/>
</dbReference>
<dbReference type="InterPro" id="IPR001810">
    <property type="entry name" value="F-box_dom"/>
</dbReference>
<gene>
    <name evidence="3" type="ORF">LSTR_LSTR005200</name>
</gene>
<reference evidence="3 4" key="1">
    <citation type="journal article" date="2017" name="Gigascience">
        <title>Genome sequence of the small brown planthopper, Laodelphax striatellus.</title>
        <authorList>
            <person name="Zhu J."/>
            <person name="Jiang F."/>
            <person name="Wang X."/>
            <person name="Yang P."/>
            <person name="Bao Y."/>
            <person name="Zhao W."/>
            <person name="Wang W."/>
            <person name="Lu H."/>
            <person name="Wang Q."/>
            <person name="Cui N."/>
            <person name="Li J."/>
            <person name="Chen X."/>
            <person name="Luo L."/>
            <person name="Yu J."/>
            <person name="Kang L."/>
            <person name="Cui F."/>
        </authorList>
    </citation>
    <scope>NUCLEOTIDE SEQUENCE [LARGE SCALE GENOMIC DNA]</scope>
    <source>
        <strain evidence="3">Lst14</strain>
    </source>
</reference>
<dbReference type="Gene3D" id="1.20.1280.50">
    <property type="match status" value="1"/>
</dbReference>
<sequence length="501" mass="55706">MATMASSNKENECREGEKTDSGGGEGGGCEEGGSGVDEVAESEGDEEEEEEEEKENEVEENEDKEEELEPVTTTEQQIVETTNGDPDDQEVEEGEINEDAEEEKNVKKEEEEVADVDGMEDCQMKAEEDTDHMKETGDGGIEEDSVKEEVKEEEEDVKEEIKKEEEDVKEEVKERREVKSDLKYCCTLGRKRKSEKDNPNGLPCKKSLLFSEDKTVLLSSLKKKSGESGNCVEKVRLPRSVIPSKDNPPEDITEWLSQFQRWLNAERMLAIGGLVELCEPTQVRYMMSLIEPQFQRDFISLLPKELALYVLSYLEPRDLLRAAQTCRSWRFLAEDNLLWREKCREAGVDRGCDATATGAASKRVPKRHSISAVSAPAAGAGRGGSPWKAAFMRHHTIEMNWRQRPVRPPKLESTAHEVSLNILAPGLDGTPPTLGGLTGLARVNLVPPLGAIGGTWCRAVTRLSTDEERPVVVVVAALMFNSSFESIRSRQLPSVVGKPGH</sequence>
<dbReference type="SMR" id="A0A482XMS5"/>
<dbReference type="Proteomes" id="UP000291343">
    <property type="component" value="Unassembled WGS sequence"/>
</dbReference>
<dbReference type="InterPro" id="IPR052805">
    <property type="entry name" value="GEF_Ubiquitin-Prot_Reg"/>
</dbReference>
<dbReference type="InParanoid" id="A0A482XMS5"/>
<feature type="compositionally biased region" description="Basic and acidic residues" evidence="1">
    <location>
        <begin position="122"/>
        <end position="137"/>
    </location>
</feature>
<feature type="compositionally biased region" description="Low complexity" evidence="1">
    <location>
        <begin position="71"/>
        <end position="82"/>
    </location>
</feature>
<dbReference type="Pfam" id="PF12937">
    <property type="entry name" value="F-box-like"/>
    <property type="match status" value="1"/>
</dbReference>
<protein>
    <recommendedName>
        <fullName evidence="2">F-box domain-containing protein</fullName>
    </recommendedName>
</protein>
<feature type="compositionally biased region" description="Basic and acidic residues" evidence="1">
    <location>
        <begin position="9"/>
        <end position="20"/>
    </location>
</feature>
<evidence type="ECO:0000256" key="1">
    <source>
        <dbReference type="SAM" id="MobiDB-lite"/>
    </source>
</evidence>
<dbReference type="OrthoDB" id="190105at2759"/>
<evidence type="ECO:0000313" key="3">
    <source>
        <dbReference type="EMBL" id="RZF47122.1"/>
    </source>
</evidence>
<dbReference type="SMART" id="SM00256">
    <property type="entry name" value="FBOX"/>
    <property type="match status" value="1"/>
</dbReference>
<dbReference type="InterPro" id="IPR036047">
    <property type="entry name" value="F-box-like_dom_sf"/>
</dbReference>
<dbReference type="PROSITE" id="PS50181">
    <property type="entry name" value="FBOX"/>
    <property type="match status" value="1"/>
</dbReference>
<feature type="compositionally biased region" description="Acidic residues" evidence="1">
    <location>
        <begin position="111"/>
        <end position="120"/>
    </location>
</feature>
<dbReference type="PANTHER" id="PTHR46857">
    <property type="entry name" value="EPITHELIAL CELL-TRANSFORMING SEQUENCE 2 ONCOGENE-LIKE"/>
    <property type="match status" value="1"/>
</dbReference>
<dbReference type="STRING" id="195883.A0A482XMS5"/>
<proteinExistence type="predicted"/>
<dbReference type="CDD" id="cd22133">
    <property type="entry name" value="F-box_FBXW7"/>
    <property type="match status" value="1"/>
</dbReference>
<organism evidence="3 4">
    <name type="scientific">Laodelphax striatellus</name>
    <name type="common">Small brown planthopper</name>
    <name type="synonym">Delphax striatella</name>
    <dbReference type="NCBI Taxonomy" id="195883"/>
    <lineage>
        <taxon>Eukaryota</taxon>
        <taxon>Metazoa</taxon>
        <taxon>Ecdysozoa</taxon>
        <taxon>Arthropoda</taxon>
        <taxon>Hexapoda</taxon>
        <taxon>Insecta</taxon>
        <taxon>Pterygota</taxon>
        <taxon>Neoptera</taxon>
        <taxon>Paraneoptera</taxon>
        <taxon>Hemiptera</taxon>
        <taxon>Auchenorrhyncha</taxon>
        <taxon>Fulgoroidea</taxon>
        <taxon>Delphacidae</taxon>
        <taxon>Criomorphinae</taxon>
        <taxon>Laodelphax</taxon>
    </lineage>
</organism>
<feature type="compositionally biased region" description="Gly residues" evidence="1">
    <location>
        <begin position="21"/>
        <end position="35"/>
    </location>
</feature>
<name>A0A482XMS5_LAOST</name>
<feature type="domain" description="F-box" evidence="2">
    <location>
        <begin position="296"/>
        <end position="342"/>
    </location>
</feature>
<comment type="caution">
    <text evidence="3">The sequence shown here is derived from an EMBL/GenBank/DDBJ whole genome shotgun (WGS) entry which is preliminary data.</text>
</comment>
<dbReference type="SUPFAM" id="SSF81383">
    <property type="entry name" value="F-box domain"/>
    <property type="match status" value="1"/>
</dbReference>
<evidence type="ECO:0000313" key="4">
    <source>
        <dbReference type="Proteomes" id="UP000291343"/>
    </source>
</evidence>
<feature type="compositionally biased region" description="Acidic residues" evidence="1">
    <location>
        <begin position="140"/>
        <end position="158"/>
    </location>
</feature>
<dbReference type="FunFam" id="1.20.1280.50:FF:000133">
    <property type="entry name" value="F-box and WD repeat domain-containing 7"/>
    <property type="match status" value="1"/>
</dbReference>
<evidence type="ECO:0000259" key="2">
    <source>
        <dbReference type="PROSITE" id="PS50181"/>
    </source>
</evidence>
<dbReference type="AlphaFoldDB" id="A0A482XMS5"/>
<keyword evidence="4" id="KW-1185">Reference proteome</keyword>